<accession>F2B8G2</accession>
<evidence type="ECO:0000256" key="1">
    <source>
        <dbReference type="SAM" id="MobiDB-lite"/>
    </source>
</evidence>
<comment type="caution">
    <text evidence="2">The sequence shown here is derived from an EMBL/GenBank/DDBJ whole genome shotgun (WGS) entry which is preliminary data.</text>
</comment>
<dbReference type="InterPro" id="IPR007973">
    <property type="entry name" value="Pilus_assembly_TraE"/>
</dbReference>
<protein>
    <submittedName>
        <fullName evidence="2">Uncharacterized protein</fullName>
    </submittedName>
</protein>
<gene>
    <name evidence="2" type="ORF">HMPREF9123_0046</name>
</gene>
<dbReference type="EMBL" id="AFAY01000002">
    <property type="protein sequence ID" value="EGF12257.1"/>
    <property type="molecule type" value="Genomic_DNA"/>
</dbReference>
<feature type="compositionally biased region" description="Low complexity" evidence="1">
    <location>
        <begin position="232"/>
        <end position="245"/>
    </location>
</feature>
<dbReference type="Proteomes" id="UP000004105">
    <property type="component" value="Unassembled WGS sequence"/>
</dbReference>
<organism evidence="2 3">
    <name type="scientific">Neisseria bacilliformis ATCC BAA-1200</name>
    <dbReference type="NCBI Taxonomy" id="888742"/>
    <lineage>
        <taxon>Bacteria</taxon>
        <taxon>Pseudomonadati</taxon>
        <taxon>Pseudomonadota</taxon>
        <taxon>Betaproteobacteria</taxon>
        <taxon>Neisseriales</taxon>
        <taxon>Neisseriaceae</taxon>
        <taxon>Neisseria</taxon>
    </lineage>
</organism>
<evidence type="ECO:0000313" key="3">
    <source>
        <dbReference type="Proteomes" id="UP000004105"/>
    </source>
</evidence>
<feature type="region of interest" description="Disordered" evidence="1">
    <location>
        <begin position="232"/>
        <end position="295"/>
    </location>
</feature>
<dbReference type="OrthoDB" id="7405099at2"/>
<dbReference type="RefSeq" id="WP_007341061.1">
    <property type="nucleotide sequence ID" value="NZ_GL878494.1"/>
</dbReference>
<dbReference type="HOGENOM" id="CLU_942789_0_0_4"/>
<keyword evidence="3" id="KW-1185">Reference proteome</keyword>
<sequence>MQWPTFKTTFRKALENNTILGLIAIGLLAVNIVQAVSLARMRERVVLKPPSELPEQAVIGWDSASQNYLNSFAAYIVGTMSSATPGTVDFIGRNMEPLFDPKVWQLVKPQLLAIKSNPNYIGVNPVSNFTPEGNIIFEAKSRKIFIPGTLVSSAYSKGGMTRLGQVAVTYELQMEVVGGLPRVTSWYVYPGEPHTFAWADRYPDKAEKEAADRRAQIQIVPQVPESEIAFPQAPSASVPASAPVPQRQPENTQNPLGADPFAGQAAPAASAPATLPPDASVVQPPPAPDDNPDVL</sequence>
<reference evidence="2 3" key="1">
    <citation type="submission" date="2011-02" db="EMBL/GenBank/DDBJ databases">
        <authorList>
            <person name="Muzny D."/>
            <person name="Qin X."/>
            <person name="Deng J."/>
            <person name="Jiang H."/>
            <person name="Liu Y."/>
            <person name="Qu J."/>
            <person name="Song X.-Z."/>
            <person name="Zhang L."/>
            <person name="Thornton R."/>
            <person name="Coyle M."/>
            <person name="Francisco L."/>
            <person name="Jackson L."/>
            <person name="Javaid M."/>
            <person name="Korchina V."/>
            <person name="Kovar C."/>
            <person name="Mata R."/>
            <person name="Mathew T."/>
            <person name="Ngo R."/>
            <person name="Nguyen L."/>
            <person name="Nguyen N."/>
            <person name="Okwuonu G."/>
            <person name="Ongeri F."/>
            <person name="Pham C."/>
            <person name="Simmons D."/>
            <person name="Wilczek-Boney K."/>
            <person name="Hale W."/>
            <person name="Jakkamsetti A."/>
            <person name="Pham P."/>
            <person name="Ruth R."/>
            <person name="San Lucas F."/>
            <person name="Warren J."/>
            <person name="Zhang J."/>
            <person name="Zhao Z."/>
            <person name="Zhou C."/>
            <person name="Zhu D."/>
            <person name="Lee S."/>
            <person name="Bess C."/>
            <person name="Blankenburg K."/>
            <person name="Forbes L."/>
            <person name="Fu Q."/>
            <person name="Gubbala S."/>
            <person name="Hirani K."/>
            <person name="Jayaseelan J.C."/>
            <person name="Lara F."/>
            <person name="Munidasa M."/>
            <person name="Palculict T."/>
            <person name="Patil S."/>
            <person name="Pu L.-L."/>
            <person name="Saada N."/>
            <person name="Tang L."/>
            <person name="Weissenberger G."/>
            <person name="Zhu Y."/>
            <person name="Hemphill L."/>
            <person name="Shang Y."/>
            <person name="Youmans B."/>
            <person name="Ayvaz T."/>
            <person name="Ross M."/>
            <person name="Santibanez J."/>
            <person name="Aqrawi P."/>
            <person name="Gross S."/>
            <person name="Joshi V."/>
            <person name="Fowler G."/>
            <person name="Nazareth L."/>
            <person name="Reid J."/>
            <person name="Worley K."/>
            <person name="Petrosino J."/>
            <person name="Highlander S."/>
            <person name="Gibbs R."/>
        </authorList>
    </citation>
    <scope>NUCLEOTIDE SEQUENCE [LARGE SCALE GENOMIC DNA]</scope>
    <source>
        <strain evidence="2 3">ATCC BAA-1200</strain>
    </source>
</reference>
<dbReference type="AlphaFoldDB" id="F2B8G2"/>
<proteinExistence type="predicted"/>
<feature type="compositionally biased region" description="Low complexity" evidence="1">
    <location>
        <begin position="258"/>
        <end position="279"/>
    </location>
</feature>
<name>F2B8G2_9NEIS</name>
<evidence type="ECO:0000313" key="2">
    <source>
        <dbReference type="EMBL" id="EGF12257.1"/>
    </source>
</evidence>
<dbReference type="Pfam" id="PF05309">
    <property type="entry name" value="TraE"/>
    <property type="match status" value="1"/>
</dbReference>